<keyword evidence="1" id="KW-1133">Transmembrane helix</keyword>
<evidence type="ECO:0000256" key="1">
    <source>
        <dbReference type="SAM" id="Phobius"/>
    </source>
</evidence>
<keyword evidence="3" id="KW-1185">Reference proteome</keyword>
<evidence type="ECO:0000313" key="2">
    <source>
        <dbReference type="EMBL" id="AVL99122.1"/>
    </source>
</evidence>
<dbReference type="RefSeq" id="WP_105940859.1">
    <property type="nucleotide sequence ID" value="NZ_CP027433.1"/>
</dbReference>
<keyword evidence="1" id="KW-0812">Transmembrane</keyword>
<name>A0A2S0KBQ7_9ACTN</name>
<dbReference type="KEGG" id="git:C6V83_01260"/>
<dbReference type="OrthoDB" id="4465106at2"/>
<sequence length="344" mass="36899">MSTQPIVGDVRELLGLRTPAARLLVGWFVLTYLVVFAVTPPADPAATAVEALAWLLVSAAAYTFIRAPGDPLPLRWTWLIAVAGPIASTLVLAVIPYPIDTFLQTWPLSATAALSAYLAVRGRVWWGWASTSSAVGACIGWAVLSGQGAGYGAQISLINFAPLIMASFFVLTIRPAAREIFELRRRATEAAAAGAAQAAVLEERDRQLARLDERARPMLERLTDETPVAARDRLQCALVEAQLRDSLRAPILDVPAVADAAGEARTRGVDVVLLDDHGLDGAPREVRERIVDAVVTAIEDMPEGVLTVRVLPPGRDVAMTIVRTVDQPVRSEFNSDGRLVTTVG</sequence>
<proteinExistence type="predicted"/>
<feature type="transmembrane region" description="Helical" evidence="1">
    <location>
        <begin position="77"/>
        <end position="97"/>
    </location>
</feature>
<feature type="transmembrane region" description="Helical" evidence="1">
    <location>
        <begin position="20"/>
        <end position="39"/>
    </location>
</feature>
<feature type="transmembrane region" description="Helical" evidence="1">
    <location>
        <begin position="125"/>
        <end position="144"/>
    </location>
</feature>
<accession>A0A2S0KBQ7</accession>
<keyword evidence="1" id="KW-0472">Membrane</keyword>
<feature type="transmembrane region" description="Helical" evidence="1">
    <location>
        <begin position="156"/>
        <end position="177"/>
    </location>
</feature>
<dbReference type="EMBL" id="CP027433">
    <property type="protein sequence ID" value="AVL99122.1"/>
    <property type="molecule type" value="Genomic_DNA"/>
</dbReference>
<dbReference type="AlphaFoldDB" id="A0A2S0KBQ7"/>
<feature type="transmembrane region" description="Helical" evidence="1">
    <location>
        <begin position="45"/>
        <end position="65"/>
    </location>
</feature>
<organism evidence="2 3">
    <name type="scientific">Gordonia iterans</name>
    <dbReference type="NCBI Taxonomy" id="1004901"/>
    <lineage>
        <taxon>Bacteria</taxon>
        <taxon>Bacillati</taxon>
        <taxon>Actinomycetota</taxon>
        <taxon>Actinomycetes</taxon>
        <taxon>Mycobacteriales</taxon>
        <taxon>Gordoniaceae</taxon>
        <taxon>Gordonia</taxon>
    </lineage>
</organism>
<evidence type="ECO:0008006" key="4">
    <source>
        <dbReference type="Google" id="ProtNLM"/>
    </source>
</evidence>
<dbReference type="Proteomes" id="UP000239814">
    <property type="component" value="Chromosome"/>
</dbReference>
<reference evidence="2 3" key="1">
    <citation type="submission" date="2018-03" db="EMBL/GenBank/DDBJ databases">
        <title>Characteristics and genome of n-alkane degrading marine bacteria Gordonia iterans isolated from crude oil contaminated in Tae-an, South Korea.</title>
        <authorList>
            <person name="Lee S.-S."/>
            <person name="Kim H."/>
        </authorList>
    </citation>
    <scope>NUCLEOTIDE SEQUENCE [LARGE SCALE GENOMIC DNA]</scope>
    <source>
        <strain evidence="2 3">Co17</strain>
    </source>
</reference>
<evidence type="ECO:0000313" key="3">
    <source>
        <dbReference type="Proteomes" id="UP000239814"/>
    </source>
</evidence>
<gene>
    <name evidence="2" type="ORF">C6V83_01260</name>
</gene>
<protein>
    <recommendedName>
        <fullName evidence="4">Histidine kinase</fullName>
    </recommendedName>
</protein>